<feature type="coiled-coil region" evidence="1">
    <location>
        <begin position="1"/>
        <end position="28"/>
    </location>
</feature>
<keyword evidence="1" id="KW-0175">Coiled coil</keyword>
<evidence type="ECO:0000313" key="4">
    <source>
        <dbReference type="Proteomes" id="UP000564836"/>
    </source>
</evidence>
<dbReference type="EMBL" id="JACBFH010000001">
    <property type="protein sequence ID" value="NYY90278.1"/>
    <property type="molecule type" value="Genomic_DNA"/>
</dbReference>
<gene>
    <name evidence="3" type="ORF">G6321_00050250</name>
    <name evidence="2" type="ORF">G6321_18155</name>
</gene>
<proteinExistence type="predicted"/>
<dbReference type="RefSeq" id="WP_166346990.1">
    <property type="nucleotide sequence ID" value="NZ_CP088280.1"/>
</dbReference>
<evidence type="ECO:0000313" key="2">
    <source>
        <dbReference type="EMBL" id="NYY90278.1"/>
    </source>
</evidence>
<reference evidence="3 4" key="1">
    <citation type="journal article" date="2017" name="Syst. Appl. Microbiol.">
        <title>Soybeans inoculated with root zone soils of Canadian native legumes harbour diverse and novel Bradyrhizobium spp. that possess agricultural potential.</title>
        <authorList>
            <person name="Bromfield E.S.P."/>
            <person name="Cloutier S."/>
            <person name="Tambong J.T."/>
            <person name="Tran Thi T.V."/>
        </authorList>
    </citation>
    <scope>NUCLEOTIDE SEQUENCE [LARGE SCALE GENOMIC DNA]</scope>
    <source>
        <strain evidence="3 4">323S2</strain>
    </source>
</reference>
<evidence type="ECO:0000256" key="1">
    <source>
        <dbReference type="SAM" id="Coils"/>
    </source>
</evidence>
<dbReference type="Proteomes" id="UP000564836">
    <property type="component" value="Chromosome"/>
</dbReference>
<reference evidence="2" key="2">
    <citation type="submission" date="2020-06" db="EMBL/GenBank/DDBJ databases">
        <title>Whole Genome Sequence of Bradyrhizobium sp. Strain 323S2.</title>
        <authorList>
            <person name="Bromfield E.S.P."/>
        </authorList>
    </citation>
    <scope>NUCLEOTIDE SEQUENCE [LARGE SCALE GENOMIC DNA]</scope>
    <source>
        <strain evidence="2">323S2</strain>
    </source>
</reference>
<reference evidence="3 4" key="3">
    <citation type="journal article" date="2022" name="Int. J. Syst. Evol. Microbiol.">
        <title>Strains of Bradyrhizobium barranii sp. nov. associated with legumes native to Canada are symbionts of soybeans and belong to different subspecies (subsp. barranii subsp. nov. and subsp. apii subsp. nov.) and symbiovars (sv. glycinearum and sv. septentrionale).</title>
        <authorList>
            <person name="Bromfield E.S.P."/>
            <person name="Cloutier S."/>
            <person name="Wasai-Hara S."/>
            <person name="Minamisawa K."/>
        </authorList>
    </citation>
    <scope>NUCLEOTIDE SEQUENCE [LARGE SCALE GENOMIC DNA]</scope>
    <source>
        <strain evidence="3 4">323S2</strain>
    </source>
</reference>
<accession>A0A7Z0Q9D7</accession>
<sequence>MAKVTIRKEDLERVRQVAERTAKRMNERVVIAHDRVDLQDDEQATSFQHQAPGMVNFH</sequence>
<dbReference type="AlphaFoldDB" id="A0A7Z0Q9D7"/>
<organism evidence="2">
    <name type="scientific">Bradyrhizobium barranii subsp. barranii</name>
    <dbReference type="NCBI Taxonomy" id="2823807"/>
    <lineage>
        <taxon>Bacteria</taxon>
        <taxon>Pseudomonadati</taxon>
        <taxon>Pseudomonadota</taxon>
        <taxon>Alphaproteobacteria</taxon>
        <taxon>Hyphomicrobiales</taxon>
        <taxon>Nitrobacteraceae</taxon>
        <taxon>Bradyrhizobium</taxon>
        <taxon>Bradyrhizobium barranii</taxon>
    </lineage>
</organism>
<name>A0A7Z0Q9D7_9BRAD</name>
<dbReference type="EMBL" id="CP088280">
    <property type="protein sequence ID" value="UGX93678.1"/>
    <property type="molecule type" value="Genomic_DNA"/>
</dbReference>
<protein>
    <submittedName>
        <fullName evidence="2">Uncharacterized protein</fullName>
    </submittedName>
</protein>
<evidence type="ECO:0000313" key="3">
    <source>
        <dbReference type="EMBL" id="UGX93678.1"/>
    </source>
</evidence>